<protein>
    <submittedName>
        <fullName evidence="1">14012_t:CDS:1</fullName>
    </submittedName>
</protein>
<name>A0ACA9MM32_9GLOM</name>
<sequence length="139" mass="16314">MTSETVATQNSSFEEKKLRLFFSRLDVDNSGTITVFDLQRVLLNGDWTPFNLNTVQLLFNLFDRDRNGVIHYEEFIGLWRYIEDWKKIFATFDRDNSGYMSTGELMSAMKGFGMNISEGMLIKIVKKYNQKYPSDKKKH</sequence>
<reference evidence="1" key="1">
    <citation type="submission" date="2021-06" db="EMBL/GenBank/DDBJ databases">
        <authorList>
            <person name="Kallberg Y."/>
            <person name="Tangrot J."/>
            <person name="Rosling A."/>
        </authorList>
    </citation>
    <scope>NUCLEOTIDE SEQUENCE</scope>
    <source>
        <strain evidence="1">CL356</strain>
    </source>
</reference>
<comment type="caution">
    <text evidence="1">The sequence shown here is derived from an EMBL/GenBank/DDBJ whole genome shotgun (WGS) entry which is preliminary data.</text>
</comment>
<evidence type="ECO:0000313" key="2">
    <source>
        <dbReference type="Proteomes" id="UP000789525"/>
    </source>
</evidence>
<accession>A0ACA9MM32</accession>
<dbReference type="EMBL" id="CAJVPT010013866">
    <property type="protein sequence ID" value="CAG8599780.1"/>
    <property type="molecule type" value="Genomic_DNA"/>
</dbReference>
<dbReference type="Proteomes" id="UP000789525">
    <property type="component" value="Unassembled WGS sequence"/>
</dbReference>
<gene>
    <name evidence="1" type="ORF">ACOLOM_LOCUS6641</name>
</gene>
<evidence type="ECO:0000313" key="1">
    <source>
        <dbReference type="EMBL" id="CAG8599780.1"/>
    </source>
</evidence>
<feature type="non-terminal residue" evidence="1">
    <location>
        <position position="139"/>
    </location>
</feature>
<proteinExistence type="predicted"/>
<keyword evidence="2" id="KW-1185">Reference proteome</keyword>
<organism evidence="1 2">
    <name type="scientific">Acaulospora colombiana</name>
    <dbReference type="NCBI Taxonomy" id="27376"/>
    <lineage>
        <taxon>Eukaryota</taxon>
        <taxon>Fungi</taxon>
        <taxon>Fungi incertae sedis</taxon>
        <taxon>Mucoromycota</taxon>
        <taxon>Glomeromycotina</taxon>
        <taxon>Glomeromycetes</taxon>
        <taxon>Diversisporales</taxon>
        <taxon>Acaulosporaceae</taxon>
        <taxon>Acaulospora</taxon>
    </lineage>
</organism>